<name>F0BC28_9XANT</name>
<reference evidence="1 2" key="1">
    <citation type="journal article" date="2011" name="BMC Genomics">
        <title>Comparative genomics reveals diversity among xanthomonads infecting tomato and pepper.</title>
        <authorList>
            <person name="Potnis N."/>
            <person name="Krasileva K."/>
            <person name="Chow V."/>
            <person name="Almeida N.F."/>
            <person name="Patil P.B."/>
            <person name="Ryan R.P."/>
            <person name="Sharlach M."/>
            <person name="Behlau F."/>
            <person name="Dow J.M."/>
            <person name="Momol M.T."/>
            <person name="White F.F."/>
            <person name="Preston J.F."/>
            <person name="Vinatzer B.A."/>
            <person name="Koebnik R."/>
            <person name="Setubal J.C."/>
            <person name="Norman D.J."/>
            <person name="Staskawicz B.J."/>
            <person name="Jones J.B."/>
        </authorList>
    </citation>
    <scope>NUCLEOTIDE SEQUENCE [LARGE SCALE GENOMIC DNA]</scope>
    <source>
        <strain evidence="1 2">ATCC 35937</strain>
    </source>
</reference>
<dbReference type="AlphaFoldDB" id="F0BC28"/>
<sequence length="94" mass="10092">MDARHLDHKAVAAIEHDLVTGLQPAIAHLHAIDPATLFRPQIAHQHAVAVTLQACVLCSEGRIVDEDVRCRVAADQTRAVQSEAAPVMTTAQPT</sequence>
<gene>
    <name evidence="1" type="ORF">XVE_1652</name>
</gene>
<proteinExistence type="predicted"/>
<accession>F0BC28</accession>
<dbReference type="EMBL" id="AEQV01000046">
    <property type="protein sequence ID" value="EGD10010.1"/>
    <property type="molecule type" value="Genomic_DNA"/>
</dbReference>
<evidence type="ECO:0000313" key="2">
    <source>
        <dbReference type="Proteomes" id="UP000003299"/>
    </source>
</evidence>
<comment type="caution">
    <text evidence="1">The sequence shown here is derived from an EMBL/GenBank/DDBJ whole genome shotgun (WGS) entry which is preliminary data.</text>
</comment>
<evidence type="ECO:0000313" key="1">
    <source>
        <dbReference type="EMBL" id="EGD10010.1"/>
    </source>
</evidence>
<protein>
    <submittedName>
        <fullName evidence="1">Uncharacterized protein</fullName>
    </submittedName>
</protein>
<organism evidence="1 2">
    <name type="scientific">Xanthomonas vesicatoria ATCC 35937</name>
    <dbReference type="NCBI Taxonomy" id="925775"/>
    <lineage>
        <taxon>Bacteria</taxon>
        <taxon>Pseudomonadati</taxon>
        <taxon>Pseudomonadota</taxon>
        <taxon>Gammaproteobacteria</taxon>
        <taxon>Lysobacterales</taxon>
        <taxon>Lysobacteraceae</taxon>
        <taxon>Xanthomonas</taxon>
    </lineage>
</organism>
<dbReference type="Proteomes" id="UP000003299">
    <property type="component" value="Unassembled WGS sequence"/>
</dbReference>